<evidence type="ECO:0000256" key="1">
    <source>
        <dbReference type="ARBA" id="ARBA00022676"/>
    </source>
</evidence>
<dbReference type="Proteomes" id="UP001158598">
    <property type="component" value="Chromosome"/>
</dbReference>
<evidence type="ECO:0000313" key="5">
    <source>
        <dbReference type="Proteomes" id="UP001158598"/>
    </source>
</evidence>
<dbReference type="AlphaFoldDB" id="A0AA35UQI2"/>
<accession>A0AA35UQI2</accession>
<dbReference type="InterPro" id="IPR051199">
    <property type="entry name" value="LPS_LOS_Heptosyltrfase"/>
</dbReference>
<keyword evidence="2" id="KW-0808">Transferase</keyword>
<evidence type="ECO:0000256" key="2">
    <source>
        <dbReference type="ARBA" id="ARBA00022679"/>
    </source>
</evidence>
<keyword evidence="1" id="KW-0328">Glycosyltransferase</keyword>
<dbReference type="GO" id="GO:0008713">
    <property type="term" value="F:ADP-heptose-lipopolysaccharide heptosyltransferase activity"/>
    <property type="evidence" value="ECO:0007669"/>
    <property type="project" value="TreeGrafter"/>
</dbReference>
<dbReference type="EMBL" id="OX458332">
    <property type="protein sequence ID" value="CAI8815116.1"/>
    <property type="molecule type" value="Genomic_DNA"/>
</dbReference>
<reference evidence="4" key="1">
    <citation type="submission" date="2023-03" db="EMBL/GenBank/DDBJ databases">
        <authorList>
            <person name="Pearce D."/>
        </authorList>
    </citation>
    <scope>NUCLEOTIDE SEQUENCE</scope>
    <source>
        <strain evidence="4">Mc</strain>
    </source>
</reference>
<dbReference type="GO" id="GO:0009244">
    <property type="term" value="P:lipopolysaccharide core region biosynthetic process"/>
    <property type="evidence" value="ECO:0007669"/>
    <property type="project" value="TreeGrafter"/>
</dbReference>
<dbReference type="GO" id="GO:0005829">
    <property type="term" value="C:cytosol"/>
    <property type="evidence" value="ECO:0007669"/>
    <property type="project" value="TreeGrafter"/>
</dbReference>
<gene>
    <name evidence="4" type="ORF">MCNOR_1833</name>
</gene>
<dbReference type="Gene3D" id="3.40.50.2000">
    <property type="entry name" value="Glycogen Phosphorylase B"/>
    <property type="match status" value="2"/>
</dbReference>
<dbReference type="PANTHER" id="PTHR30160:SF1">
    <property type="entry name" value="LIPOPOLYSACCHARIDE 1,2-N-ACETYLGLUCOSAMINETRANSFERASE-RELATED"/>
    <property type="match status" value="1"/>
</dbReference>
<keyword evidence="3" id="KW-0812">Transmembrane</keyword>
<evidence type="ECO:0000313" key="4">
    <source>
        <dbReference type="EMBL" id="CAI8815116.1"/>
    </source>
</evidence>
<keyword evidence="3" id="KW-1133">Transmembrane helix</keyword>
<dbReference type="CDD" id="cd03789">
    <property type="entry name" value="GT9_LPS_heptosyltransferase"/>
    <property type="match status" value="1"/>
</dbReference>
<keyword evidence="3" id="KW-0472">Membrane</keyword>
<feature type="transmembrane region" description="Helical" evidence="3">
    <location>
        <begin position="6"/>
        <end position="29"/>
    </location>
</feature>
<dbReference type="Pfam" id="PF01075">
    <property type="entry name" value="Glyco_transf_9"/>
    <property type="match status" value="1"/>
</dbReference>
<dbReference type="InterPro" id="IPR002201">
    <property type="entry name" value="Glyco_trans_9"/>
</dbReference>
<proteinExistence type="predicted"/>
<protein>
    <submittedName>
        <fullName evidence="4">Lipopolysaccharide heptosyltransferase-1</fullName>
    </submittedName>
</protein>
<dbReference type="SUPFAM" id="SSF53756">
    <property type="entry name" value="UDP-Glycosyltransferase/glycogen phosphorylase"/>
    <property type="match status" value="1"/>
</dbReference>
<organism evidence="4 5">
    <name type="scientific">Methylococcus capsulatus</name>
    <dbReference type="NCBI Taxonomy" id="414"/>
    <lineage>
        <taxon>Bacteria</taxon>
        <taxon>Pseudomonadati</taxon>
        <taxon>Pseudomonadota</taxon>
        <taxon>Gammaproteobacteria</taxon>
        <taxon>Methylococcales</taxon>
        <taxon>Methylococcaceae</taxon>
        <taxon>Methylococcus</taxon>
    </lineage>
</organism>
<dbReference type="RefSeq" id="WP_017364652.1">
    <property type="nucleotide sequence ID" value="NZ_OX458332.1"/>
</dbReference>
<name>A0AA35UQI2_METCP</name>
<dbReference type="PANTHER" id="PTHR30160">
    <property type="entry name" value="TETRAACYLDISACCHARIDE 4'-KINASE-RELATED"/>
    <property type="match status" value="1"/>
</dbReference>
<evidence type="ECO:0000256" key="3">
    <source>
        <dbReference type="SAM" id="Phobius"/>
    </source>
</evidence>
<sequence length="349" mass="38292">MTDRPGSILIVRLGAIGDIVFASALIPVLRQTFPQARLVWLADEANQDLLRHNPRLDRVAIWPRARWARLRKEGHYGALLEEFRNLVRSLREERFDWVLDLQGLLKSGVWAALAGGKTRIGLGSREGSQFLMTKRIDRRTESNAIGNDYLKLAIELGLDTESFAMDFAPGDEAMAEAAKILDSLGITGPYAAIFPFTTRPQKHWIDGNWSTLADEISARYGWPVVMLGGPGDTERAERIRSRCRSDLENLTGRTGLAVSGALIRRAGLGVGVDTGLTHMSIALGRPTVALFGSTAPYLETGREDAVVLYEALPCSPCERRPTCGGAFTCMARLTVEKALAAIDGILHRP</sequence>